<feature type="compositionally biased region" description="Pro residues" evidence="3">
    <location>
        <begin position="93"/>
        <end position="105"/>
    </location>
</feature>
<keyword evidence="6" id="KW-1185">Reference proteome</keyword>
<feature type="region of interest" description="Disordered" evidence="3">
    <location>
        <begin position="505"/>
        <end position="649"/>
    </location>
</feature>
<dbReference type="InterPro" id="IPR036390">
    <property type="entry name" value="WH_DNA-bd_sf"/>
</dbReference>
<dbReference type="SMART" id="SM00715">
    <property type="entry name" value="LA"/>
    <property type="match status" value="1"/>
</dbReference>
<dbReference type="GO" id="GO:0048255">
    <property type="term" value="P:mRNA stabilization"/>
    <property type="evidence" value="ECO:0007669"/>
    <property type="project" value="InterPro"/>
</dbReference>
<dbReference type="Gramene" id="Kaladp0056s0155.1.v1.1">
    <property type="protein sequence ID" value="Kaladp0056s0155.1.v1.1"/>
    <property type="gene ID" value="Kaladp0056s0155.v1.1"/>
</dbReference>
<evidence type="ECO:0000256" key="3">
    <source>
        <dbReference type="SAM" id="MobiDB-lite"/>
    </source>
</evidence>
<evidence type="ECO:0000259" key="4">
    <source>
        <dbReference type="PROSITE" id="PS50961"/>
    </source>
</evidence>
<dbReference type="OMA" id="FRQEIFQ"/>
<feature type="region of interest" description="Disordered" evidence="3">
    <location>
        <begin position="1"/>
        <end position="105"/>
    </location>
</feature>
<protein>
    <recommendedName>
        <fullName evidence="4">HTH La-type RNA-binding domain-containing protein</fullName>
    </recommendedName>
</protein>
<dbReference type="GO" id="GO:0000339">
    <property type="term" value="F:RNA cap binding"/>
    <property type="evidence" value="ECO:0007669"/>
    <property type="project" value="InterPro"/>
</dbReference>
<dbReference type="Gene3D" id="1.10.10.10">
    <property type="entry name" value="Winged helix-like DNA-binding domain superfamily/Winged helix DNA-binding domain"/>
    <property type="match status" value="1"/>
</dbReference>
<dbReference type="Proteomes" id="UP000594263">
    <property type="component" value="Unplaced"/>
</dbReference>
<dbReference type="InterPro" id="IPR006630">
    <property type="entry name" value="La_HTH"/>
</dbReference>
<feature type="domain" description="HTH La-type RNA-binding" evidence="4">
    <location>
        <begin position="250"/>
        <end position="339"/>
    </location>
</feature>
<feature type="compositionally biased region" description="Pro residues" evidence="3">
    <location>
        <begin position="46"/>
        <end position="58"/>
    </location>
</feature>
<organism evidence="5 6">
    <name type="scientific">Kalanchoe fedtschenkoi</name>
    <name type="common">Lavender scallops</name>
    <name type="synonym">South American air plant</name>
    <dbReference type="NCBI Taxonomy" id="63787"/>
    <lineage>
        <taxon>Eukaryota</taxon>
        <taxon>Viridiplantae</taxon>
        <taxon>Streptophyta</taxon>
        <taxon>Embryophyta</taxon>
        <taxon>Tracheophyta</taxon>
        <taxon>Spermatophyta</taxon>
        <taxon>Magnoliopsida</taxon>
        <taxon>eudicotyledons</taxon>
        <taxon>Gunneridae</taxon>
        <taxon>Pentapetalae</taxon>
        <taxon>Saxifragales</taxon>
        <taxon>Crassulaceae</taxon>
        <taxon>Kalanchoe</taxon>
    </lineage>
</organism>
<dbReference type="PANTHER" id="PTHR22792">
    <property type="entry name" value="LUPUS LA PROTEIN-RELATED"/>
    <property type="match status" value="1"/>
</dbReference>
<dbReference type="Pfam" id="PF21071">
    <property type="entry name" value="LARP1_HEAT"/>
    <property type="match status" value="1"/>
</dbReference>
<dbReference type="InterPro" id="IPR045180">
    <property type="entry name" value="La_dom_prot"/>
</dbReference>
<proteinExistence type="predicted"/>
<evidence type="ECO:0000256" key="2">
    <source>
        <dbReference type="PROSITE-ProRule" id="PRU00332"/>
    </source>
</evidence>
<dbReference type="InterPro" id="IPR006607">
    <property type="entry name" value="DM15"/>
</dbReference>
<dbReference type="SMART" id="SM00684">
    <property type="entry name" value="DM15"/>
    <property type="match status" value="3"/>
</dbReference>
<feature type="compositionally biased region" description="Basic residues" evidence="3">
    <location>
        <begin position="71"/>
        <end position="90"/>
    </location>
</feature>
<evidence type="ECO:0000313" key="6">
    <source>
        <dbReference type="Proteomes" id="UP000594263"/>
    </source>
</evidence>
<dbReference type="PROSITE" id="PS50961">
    <property type="entry name" value="HTH_LA"/>
    <property type="match status" value="1"/>
</dbReference>
<dbReference type="InterPro" id="IPR036388">
    <property type="entry name" value="WH-like_DNA-bd_sf"/>
</dbReference>
<sequence length="815" mass="92232">MVVENGSGDRIDDFKSPWKKPPNKIESPVMGAAATWPPLSEVRDAPPIPPSLRQPPPSDNKGPNSQPKSHGSGHRNSHNRHQKSTYKHNTAHAPPPPFNEPPPPHPMMPPMPMPVPGYHYPPAPFPPIIPHFGDGKVQIQPFVPPLLNMQPPPLADPTSKTPTRPVPYMQDPAFPHTWHHQRPLYPRSGIGPQGFVRPYFAPPAGFMVRPHVPGAPPVYFLPAPPPGSVMIAHPPRITQQPTTPVSPELTPEASDLKTRILKQIEYYFSDENLKTDNFLINLMDGQGWVPVSKIAEFNRVKRMNADISTIRDALLSSETVEVQGDKMRKRDGWLKWIPQNGDPGLYSKSETNEPHLQNVKGVSKTSEVPQDDASETVEADLDGLQASGEEFSKGHALHNTENAYCVKREAEGTEILAADFANAFMMDEEIEHERKARKSQCASSQRIDNDEEDTPSAVDIEKLIIVTQTGRVSGGSEASLQGANAISSEHATAIDEGLYFYEQELNTKPSNNRKSKLNTNTRERNCRSLNPDVGSPQSRHLSISVEEPANPNSKSRKKPNKTSSKHQYSQKQRFFYSFRNHGNARNSHGGISESPPSNSVGFFFGSTPPESHSIRSSRLSSSPHGIPAGSSPPVGSAPKPFPPFQHPSHQLLEENGFKQQKYQKYHKRCLNDRRKLGTGCSEEMNTLYRFWSYFLRDLFIPSMYEEFRKFALEDAAANYYYGAECLFRFYSYGLETEFRDDLYNDFEQLTLDFFHKGNLYGLEKYWAFHHYRSKQDQKLEIKKRPELDRLLKDEFRCLDDFRRARELKDFKRVEQ</sequence>
<feature type="compositionally biased region" description="Basic residues" evidence="3">
    <location>
        <begin position="554"/>
        <end position="564"/>
    </location>
</feature>
<name>A0A7N0UA94_KALFE</name>
<dbReference type="AlphaFoldDB" id="A0A7N0UA94"/>
<dbReference type="EnsemblPlants" id="Kaladp0056s0155.1.v1.1">
    <property type="protein sequence ID" value="Kaladp0056s0155.1.v1.1"/>
    <property type="gene ID" value="Kaladp0056s0155.v1.1"/>
</dbReference>
<dbReference type="CDD" id="cd07323">
    <property type="entry name" value="LAM"/>
    <property type="match status" value="1"/>
</dbReference>
<dbReference type="SUPFAM" id="SSF46785">
    <property type="entry name" value="Winged helix' DNA-binding domain"/>
    <property type="match status" value="1"/>
</dbReference>
<evidence type="ECO:0000313" key="5">
    <source>
        <dbReference type="EnsemblPlants" id="Kaladp0056s0155.1.v1.1"/>
    </source>
</evidence>
<feature type="region of interest" description="Disordered" evidence="3">
    <location>
        <begin position="435"/>
        <end position="455"/>
    </location>
</feature>
<keyword evidence="1 2" id="KW-0694">RNA-binding</keyword>
<feature type="compositionally biased region" description="Basic and acidic residues" evidence="3">
    <location>
        <begin position="7"/>
        <end position="16"/>
    </location>
</feature>
<accession>A0A7N0UA94</accession>
<feature type="compositionally biased region" description="Low complexity" evidence="3">
    <location>
        <begin position="614"/>
        <end position="638"/>
    </location>
</feature>
<evidence type="ECO:0000256" key="1">
    <source>
        <dbReference type="ARBA" id="ARBA00022884"/>
    </source>
</evidence>
<dbReference type="Pfam" id="PF05383">
    <property type="entry name" value="La"/>
    <property type="match status" value="1"/>
</dbReference>
<reference evidence="5" key="1">
    <citation type="submission" date="2021-01" db="UniProtKB">
        <authorList>
            <consortium name="EnsemblPlants"/>
        </authorList>
    </citation>
    <scope>IDENTIFICATION</scope>
</reference>
<dbReference type="PANTHER" id="PTHR22792:SF101">
    <property type="entry name" value="LA-RELATED PROTEIN 1A"/>
    <property type="match status" value="1"/>
</dbReference>